<feature type="region of interest" description="Disordered" evidence="1">
    <location>
        <begin position="140"/>
        <end position="160"/>
    </location>
</feature>
<comment type="caution">
    <text evidence="2">The sequence shown here is derived from an EMBL/GenBank/DDBJ whole genome shotgun (WGS) entry which is preliminary data.</text>
</comment>
<evidence type="ECO:0000313" key="3">
    <source>
        <dbReference type="Proteomes" id="UP000683360"/>
    </source>
</evidence>
<gene>
    <name evidence="2" type="ORF">MEDL_17510</name>
</gene>
<protein>
    <submittedName>
        <fullName evidence="2">Uncharacterized protein</fullName>
    </submittedName>
</protein>
<proteinExistence type="predicted"/>
<dbReference type="AlphaFoldDB" id="A0A8S3R820"/>
<evidence type="ECO:0000256" key="1">
    <source>
        <dbReference type="SAM" id="MobiDB-lite"/>
    </source>
</evidence>
<organism evidence="2 3">
    <name type="scientific">Mytilus edulis</name>
    <name type="common">Blue mussel</name>
    <dbReference type="NCBI Taxonomy" id="6550"/>
    <lineage>
        <taxon>Eukaryota</taxon>
        <taxon>Metazoa</taxon>
        <taxon>Spiralia</taxon>
        <taxon>Lophotrochozoa</taxon>
        <taxon>Mollusca</taxon>
        <taxon>Bivalvia</taxon>
        <taxon>Autobranchia</taxon>
        <taxon>Pteriomorphia</taxon>
        <taxon>Mytilida</taxon>
        <taxon>Mytiloidea</taxon>
        <taxon>Mytilidae</taxon>
        <taxon>Mytilinae</taxon>
        <taxon>Mytilus</taxon>
    </lineage>
</organism>
<reference evidence="2" key="1">
    <citation type="submission" date="2021-03" db="EMBL/GenBank/DDBJ databases">
        <authorList>
            <person name="Bekaert M."/>
        </authorList>
    </citation>
    <scope>NUCLEOTIDE SEQUENCE</scope>
</reference>
<keyword evidence="3" id="KW-1185">Reference proteome</keyword>
<name>A0A8S3R820_MYTED</name>
<accession>A0A8S3R820</accession>
<dbReference type="EMBL" id="CAJPWZ010000905">
    <property type="protein sequence ID" value="CAG2202957.1"/>
    <property type="molecule type" value="Genomic_DNA"/>
</dbReference>
<evidence type="ECO:0000313" key="2">
    <source>
        <dbReference type="EMBL" id="CAG2202957.1"/>
    </source>
</evidence>
<dbReference type="Proteomes" id="UP000683360">
    <property type="component" value="Unassembled WGS sequence"/>
</dbReference>
<sequence length="160" mass="17947">MGTKTHPSHKENRLKMKKEYECYDEKDMMVGSLITQNHQTLQAEDNNMDEDSAHKPLSQAVRLYTGLNQQSLNSLKGCYHITSRRHPIIQQLLRITRDGPSKPLASTSVDNTSQGFHLAEHNASMQAMTVKTLLEARKPSLTETSPENHGTIVAHPTATE</sequence>